<dbReference type="InterPro" id="IPR035896">
    <property type="entry name" value="AN1-like_Znf"/>
</dbReference>
<dbReference type="EMBL" id="SUNJ01000609">
    <property type="protein sequence ID" value="TPP67503.1"/>
    <property type="molecule type" value="Genomic_DNA"/>
</dbReference>
<organism evidence="8 9">
    <name type="scientific">Fasciola gigantica</name>
    <name type="common">Giant liver fluke</name>
    <dbReference type="NCBI Taxonomy" id="46835"/>
    <lineage>
        <taxon>Eukaryota</taxon>
        <taxon>Metazoa</taxon>
        <taxon>Spiralia</taxon>
        <taxon>Lophotrochozoa</taxon>
        <taxon>Platyhelminthes</taxon>
        <taxon>Trematoda</taxon>
        <taxon>Digenea</taxon>
        <taxon>Plagiorchiida</taxon>
        <taxon>Echinostomata</taxon>
        <taxon>Echinostomatoidea</taxon>
        <taxon>Fasciolidae</taxon>
        <taxon>Fasciola</taxon>
    </lineage>
</organism>
<feature type="domain" description="AN1-type" evidence="7">
    <location>
        <begin position="130"/>
        <end position="176"/>
    </location>
</feature>
<evidence type="ECO:0000256" key="4">
    <source>
        <dbReference type="PROSITE-ProRule" id="PRU00449"/>
    </source>
</evidence>
<dbReference type="Gene3D" id="1.20.5.4770">
    <property type="match status" value="1"/>
</dbReference>
<dbReference type="SUPFAM" id="SSF57716">
    <property type="entry name" value="Glucocorticoid receptor-like (DNA-binding domain)"/>
    <property type="match status" value="1"/>
</dbReference>
<keyword evidence="3" id="KW-0862">Zinc</keyword>
<evidence type="ECO:0000256" key="1">
    <source>
        <dbReference type="ARBA" id="ARBA00022723"/>
    </source>
</evidence>
<name>A0A504Z126_FASGI</name>
<evidence type="ECO:0000256" key="5">
    <source>
        <dbReference type="SAM" id="MobiDB-lite"/>
    </source>
</evidence>
<evidence type="ECO:0000259" key="6">
    <source>
        <dbReference type="PROSITE" id="PS51036"/>
    </source>
</evidence>
<feature type="compositionally biased region" description="Basic and acidic residues" evidence="5">
    <location>
        <begin position="62"/>
        <end position="74"/>
    </location>
</feature>
<dbReference type="GO" id="GO:0008270">
    <property type="term" value="F:zinc ion binding"/>
    <property type="evidence" value="ECO:0007669"/>
    <property type="project" value="UniProtKB-KW"/>
</dbReference>
<dbReference type="InterPro" id="IPR000058">
    <property type="entry name" value="Znf_AN1"/>
</dbReference>
<dbReference type="GO" id="GO:0003677">
    <property type="term" value="F:DNA binding"/>
    <property type="evidence" value="ECO:0007669"/>
    <property type="project" value="InterPro"/>
</dbReference>
<dbReference type="OrthoDB" id="428577at2759"/>
<keyword evidence="9" id="KW-1185">Reference proteome</keyword>
<dbReference type="Proteomes" id="UP000316759">
    <property type="component" value="Unassembled WGS sequence"/>
</dbReference>
<dbReference type="PANTHER" id="PTHR10634">
    <property type="entry name" value="AN1-TYPE ZINC FINGER PROTEIN"/>
    <property type="match status" value="1"/>
</dbReference>
<proteinExistence type="predicted"/>
<dbReference type="SUPFAM" id="SSF118310">
    <property type="entry name" value="AN1-like Zinc finger"/>
    <property type="match status" value="1"/>
</dbReference>
<protein>
    <submittedName>
        <fullName evidence="8">Zinc finger A20 and AN1 domain-containing stress-associated protein 8</fullName>
    </submittedName>
</protein>
<feature type="domain" description="A20-type" evidence="6">
    <location>
        <begin position="12"/>
        <end position="46"/>
    </location>
</feature>
<keyword evidence="2 4" id="KW-0863">Zinc-finger</keyword>
<dbReference type="SMART" id="SM00259">
    <property type="entry name" value="ZnF_A20"/>
    <property type="match status" value="1"/>
</dbReference>
<dbReference type="SMART" id="SM00154">
    <property type="entry name" value="ZnF_AN1"/>
    <property type="match status" value="1"/>
</dbReference>
<dbReference type="Pfam" id="PF01754">
    <property type="entry name" value="zf-A20"/>
    <property type="match status" value="1"/>
</dbReference>
<evidence type="ECO:0000256" key="3">
    <source>
        <dbReference type="ARBA" id="ARBA00022833"/>
    </source>
</evidence>
<comment type="caution">
    <text evidence="8">The sequence shown here is derived from an EMBL/GenBank/DDBJ whole genome shotgun (WGS) entry which is preliminary data.</text>
</comment>
<dbReference type="PROSITE" id="PS51036">
    <property type="entry name" value="ZF_A20"/>
    <property type="match status" value="1"/>
</dbReference>
<dbReference type="Pfam" id="PF01428">
    <property type="entry name" value="zf-AN1"/>
    <property type="match status" value="1"/>
</dbReference>
<evidence type="ECO:0000259" key="7">
    <source>
        <dbReference type="PROSITE" id="PS51039"/>
    </source>
</evidence>
<reference evidence="8 9" key="1">
    <citation type="submission" date="2019-04" db="EMBL/GenBank/DDBJ databases">
        <title>Annotation for the trematode Fasciola gigantica.</title>
        <authorList>
            <person name="Choi Y.-J."/>
        </authorList>
    </citation>
    <scope>NUCLEOTIDE SEQUENCE [LARGE SCALE GENOMIC DNA]</scope>
    <source>
        <strain evidence="8">Uganda_cow_1</strain>
    </source>
</reference>
<evidence type="ECO:0000256" key="2">
    <source>
        <dbReference type="ARBA" id="ARBA00022771"/>
    </source>
</evidence>
<evidence type="ECO:0000313" key="8">
    <source>
        <dbReference type="EMBL" id="TPP67503.1"/>
    </source>
</evidence>
<gene>
    <name evidence="8" type="ORF">FGIG_08459</name>
</gene>
<evidence type="ECO:0000313" key="9">
    <source>
        <dbReference type="Proteomes" id="UP000316759"/>
    </source>
</evidence>
<dbReference type="InterPro" id="IPR050652">
    <property type="entry name" value="AN1_A20_ZnFinger"/>
</dbReference>
<dbReference type="Gene3D" id="4.10.1110.10">
    <property type="entry name" value="AN1-like Zinc finger"/>
    <property type="match status" value="1"/>
</dbReference>
<keyword evidence="1" id="KW-0479">Metal-binding</keyword>
<dbReference type="FunFam" id="4.10.1110.10:FF:000001">
    <property type="entry name" value="Zinc finger AN1-type containing 6"/>
    <property type="match status" value="1"/>
</dbReference>
<sequence>MNKEAPEVKNDSDAQILCKRGCGFYGSVQFKDMCSKCYQEQIKHEAGIQQTSLVRPNAAELSETHDRISSRLEHPAASADTGLTTTKISNGSPIRSGCDGATSQGSRSLKRKADSPVPQPTEFKFSASSTPRVNRCSWCRKRVGLTGFLCRCENLFCSLHRYSDQHECSYDYQAHGRIELAKANPEVRCPKIRKL</sequence>
<dbReference type="InterPro" id="IPR002653">
    <property type="entry name" value="Znf_A20"/>
</dbReference>
<feature type="compositionally biased region" description="Polar residues" evidence="5">
    <location>
        <begin position="81"/>
        <end position="93"/>
    </location>
</feature>
<dbReference type="AlphaFoldDB" id="A0A504Z126"/>
<dbReference type="PROSITE" id="PS51039">
    <property type="entry name" value="ZF_AN1"/>
    <property type="match status" value="1"/>
</dbReference>
<accession>A0A504Z126</accession>
<feature type="region of interest" description="Disordered" evidence="5">
    <location>
        <begin position="57"/>
        <end position="126"/>
    </location>
</feature>
<dbReference type="STRING" id="46835.A0A504Z126"/>